<protein>
    <submittedName>
        <fullName evidence="8">FtsX-like permease family protein</fullName>
    </submittedName>
</protein>
<keyword evidence="3 6" id="KW-0812">Transmembrane</keyword>
<feature type="transmembrane region" description="Helical" evidence="6">
    <location>
        <begin position="35"/>
        <end position="59"/>
    </location>
</feature>
<accession>A0ABT0BRX8</accession>
<feature type="transmembrane region" description="Helical" evidence="6">
    <location>
        <begin position="80"/>
        <end position="106"/>
    </location>
</feature>
<evidence type="ECO:0000313" key="8">
    <source>
        <dbReference type="EMBL" id="MCJ2187821.1"/>
    </source>
</evidence>
<gene>
    <name evidence="8" type="ORF">MTR66_13460</name>
</gene>
<name>A0ABT0BRX8_9SPHN</name>
<evidence type="ECO:0000256" key="3">
    <source>
        <dbReference type="ARBA" id="ARBA00022692"/>
    </source>
</evidence>
<proteinExistence type="predicted"/>
<keyword evidence="4 6" id="KW-1133">Transmembrane helix</keyword>
<dbReference type="EMBL" id="JALHLG010000018">
    <property type="protein sequence ID" value="MCJ2187821.1"/>
    <property type="molecule type" value="Genomic_DNA"/>
</dbReference>
<dbReference type="InterPro" id="IPR038766">
    <property type="entry name" value="Membrane_comp_ABC_pdt"/>
</dbReference>
<comment type="subcellular location">
    <subcellularLocation>
        <location evidence="1">Cell membrane</location>
        <topology evidence="1">Multi-pass membrane protein</topology>
    </subcellularLocation>
</comment>
<dbReference type="Pfam" id="PF02687">
    <property type="entry name" value="FtsX"/>
    <property type="match status" value="1"/>
</dbReference>
<keyword evidence="2" id="KW-1003">Cell membrane</keyword>
<keyword evidence="5 6" id="KW-0472">Membrane</keyword>
<evidence type="ECO:0000259" key="7">
    <source>
        <dbReference type="Pfam" id="PF02687"/>
    </source>
</evidence>
<reference evidence="8 9" key="1">
    <citation type="submission" date="2022-04" db="EMBL/GenBank/DDBJ databases">
        <title>Identification of a novel bacterium isolated from mangrove sediments.</title>
        <authorList>
            <person name="Pan X."/>
        </authorList>
    </citation>
    <scope>NUCLEOTIDE SEQUENCE [LARGE SCALE GENOMIC DNA]</scope>
    <source>
        <strain evidence="8 9">B2638</strain>
    </source>
</reference>
<evidence type="ECO:0000256" key="4">
    <source>
        <dbReference type="ARBA" id="ARBA00022989"/>
    </source>
</evidence>
<organism evidence="8 9">
    <name type="scientific">Novosphingobium beihaiensis</name>
    <dbReference type="NCBI Taxonomy" id="2930389"/>
    <lineage>
        <taxon>Bacteria</taxon>
        <taxon>Pseudomonadati</taxon>
        <taxon>Pseudomonadota</taxon>
        <taxon>Alphaproteobacteria</taxon>
        <taxon>Sphingomonadales</taxon>
        <taxon>Sphingomonadaceae</taxon>
        <taxon>Novosphingobium</taxon>
    </lineage>
</organism>
<sequence>AGLLPKLARAFPSSSVIETGSLLRDARALLDQMSVAILAAASVAVLAGLAVLLGAIAAARASRTYDNVILRVLGASRRQLLALQIAEYGLLALVLAVIALATGSALAWAVVVKLFEFDWLPDWPRVLAVLGAGVVLVLAFALGGSLPLLRAKPAQALREL</sequence>
<dbReference type="RefSeq" id="WP_243921881.1">
    <property type="nucleotide sequence ID" value="NZ_JALHLG010000018.1"/>
</dbReference>
<comment type="caution">
    <text evidence="8">The sequence shown here is derived from an EMBL/GenBank/DDBJ whole genome shotgun (WGS) entry which is preliminary data.</text>
</comment>
<keyword evidence="9" id="KW-1185">Reference proteome</keyword>
<dbReference type="PANTHER" id="PTHR30287:SF1">
    <property type="entry name" value="INNER MEMBRANE PROTEIN"/>
    <property type="match status" value="1"/>
</dbReference>
<dbReference type="PANTHER" id="PTHR30287">
    <property type="entry name" value="MEMBRANE COMPONENT OF PREDICTED ABC SUPERFAMILY METABOLITE UPTAKE TRANSPORTER"/>
    <property type="match status" value="1"/>
</dbReference>
<evidence type="ECO:0000313" key="9">
    <source>
        <dbReference type="Proteomes" id="UP001202281"/>
    </source>
</evidence>
<feature type="transmembrane region" description="Helical" evidence="6">
    <location>
        <begin position="126"/>
        <end position="149"/>
    </location>
</feature>
<feature type="domain" description="ABC3 transporter permease C-terminal" evidence="7">
    <location>
        <begin position="40"/>
        <end position="151"/>
    </location>
</feature>
<evidence type="ECO:0000256" key="6">
    <source>
        <dbReference type="SAM" id="Phobius"/>
    </source>
</evidence>
<feature type="non-terminal residue" evidence="8">
    <location>
        <position position="1"/>
    </location>
</feature>
<evidence type="ECO:0000256" key="2">
    <source>
        <dbReference type="ARBA" id="ARBA00022475"/>
    </source>
</evidence>
<evidence type="ECO:0000256" key="1">
    <source>
        <dbReference type="ARBA" id="ARBA00004651"/>
    </source>
</evidence>
<evidence type="ECO:0000256" key="5">
    <source>
        <dbReference type="ARBA" id="ARBA00023136"/>
    </source>
</evidence>
<dbReference type="InterPro" id="IPR003838">
    <property type="entry name" value="ABC3_permease_C"/>
</dbReference>
<dbReference type="Proteomes" id="UP001202281">
    <property type="component" value="Unassembled WGS sequence"/>
</dbReference>